<protein>
    <recommendedName>
        <fullName evidence="3">tRNA 2-thiouridine synthesizing protein C</fullName>
    </recommendedName>
</protein>
<reference evidence="2" key="1">
    <citation type="journal article" date="2023" name="Arch. Microbiol.">
        <title>Desulfoferula mesophilus gen. nov. sp. nov., a mesophilic sulfate-reducing bacterium isolated from a brackish lake sediment.</title>
        <authorList>
            <person name="Watanabe T."/>
            <person name="Yabe T."/>
            <person name="Tsuji J.M."/>
            <person name="Fukui M."/>
        </authorList>
    </citation>
    <scope>NUCLEOTIDE SEQUENCE [LARGE SCALE GENOMIC DNA]</scope>
    <source>
        <strain evidence="2">12FAK</strain>
    </source>
</reference>
<name>A0AAU9EV38_9BACT</name>
<evidence type="ECO:0000313" key="1">
    <source>
        <dbReference type="EMBL" id="BEQ15460.1"/>
    </source>
</evidence>
<accession>A0AAU9EV38</accession>
<dbReference type="EMBL" id="AP028679">
    <property type="protein sequence ID" value="BEQ15460.1"/>
    <property type="molecule type" value="Genomic_DNA"/>
</dbReference>
<sequence>MEGIERVCILVNEPQDSWEGLRSTLGLLVENLWGACFFIDTTIELPAEKSEEEFQENLEMLDDLEGECYTNVKANADRFEFLEYLSLEEMVEKIKTYQIIVPF</sequence>
<dbReference type="KEGG" id="dmp:FAK_25260"/>
<keyword evidence="2" id="KW-1185">Reference proteome</keyword>
<organism evidence="1 2">
    <name type="scientific">Desulfoferula mesophila</name>
    <dbReference type="NCBI Taxonomy" id="3058419"/>
    <lineage>
        <taxon>Bacteria</taxon>
        <taxon>Pseudomonadati</taxon>
        <taxon>Thermodesulfobacteriota</taxon>
        <taxon>Desulfarculia</taxon>
        <taxon>Desulfarculales</taxon>
        <taxon>Desulfarculaceae</taxon>
        <taxon>Desulfoferula</taxon>
    </lineage>
</organism>
<proteinExistence type="predicted"/>
<dbReference type="Proteomes" id="UP001366166">
    <property type="component" value="Chromosome"/>
</dbReference>
<evidence type="ECO:0008006" key="3">
    <source>
        <dbReference type="Google" id="ProtNLM"/>
    </source>
</evidence>
<evidence type="ECO:0000313" key="2">
    <source>
        <dbReference type="Proteomes" id="UP001366166"/>
    </source>
</evidence>
<dbReference type="RefSeq" id="WP_338599879.1">
    <property type="nucleotide sequence ID" value="NZ_AP028679.1"/>
</dbReference>
<gene>
    <name evidence="1" type="ORF">FAK_25260</name>
</gene>
<dbReference type="AlphaFoldDB" id="A0AAU9EV38"/>